<dbReference type="InterPro" id="IPR019734">
    <property type="entry name" value="TPR_rpt"/>
</dbReference>
<reference evidence="3" key="1">
    <citation type="submission" date="2022-06" db="EMBL/GenBank/DDBJ databases">
        <title>Sphingomicrobium sedimins sp. nov., a marine bacterium isolated from tidal flat.</title>
        <authorList>
            <person name="Kim C.-H."/>
            <person name="Yoo Y."/>
            <person name="Kim J.-J."/>
        </authorList>
    </citation>
    <scope>NUCLEOTIDE SEQUENCE</scope>
    <source>
        <strain evidence="3">GRR-S6-50</strain>
    </source>
</reference>
<dbReference type="InterPro" id="IPR035897">
    <property type="entry name" value="Toll_tir_struct_dom_sf"/>
</dbReference>
<dbReference type="GO" id="GO:0007165">
    <property type="term" value="P:signal transduction"/>
    <property type="evidence" value="ECO:0007669"/>
    <property type="project" value="InterPro"/>
</dbReference>
<dbReference type="InterPro" id="IPR011990">
    <property type="entry name" value="TPR-like_helical_dom_sf"/>
</dbReference>
<dbReference type="Gene3D" id="3.40.50.10140">
    <property type="entry name" value="Toll/interleukin-1 receptor homology (TIR) domain"/>
    <property type="match status" value="1"/>
</dbReference>
<dbReference type="EMBL" id="JAMSHT010000001">
    <property type="protein sequence ID" value="MCM8556670.1"/>
    <property type="molecule type" value="Genomic_DNA"/>
</dbReference>
<dbReference type="AlphaFoldDB" id="A0A9X2EFN0"/>
<evidence type="ECO:0000313" key="3">
    <source>
        <dbReference type="EMBL" id="MCM8556670.1"/>
    </source>
</evidence>
<evidence type="ECO:0000259" key="2">
    <source>
        <dbReference type="Pfam" id="PF23914"/>
    </source>
</evidence>
<organism evidence="3 4">
    <name type="scientific">Sphingomicrobium sediminis</name>
    <dbReference type="NCBI Taxonomy" id="2950949"/>
    <lineage>
        <taxon>Bacteria</taxon>
        <taxon>Pseudomonadati</taxon>
        <taxon>Pseudomonadota</taxon>
        <taxon>Alphaproteobacteria</taxon>
        <taxon>Sphingomonadales</taxon>
        <taxon>Sphingomonadaceae</taxon>
        <taxon>Sphingomicrobium</taxon>
    </lineage>
</organism>
<feature type="domain" description="TIR" evidence="1">
    <location>
        <begin position="4"/>
        <end position="108"/>
    </location>
</feature>
<name>A0A9X2EFN0_9SPHN</name>
<dbReference type="Gene3D" id="3.40.50.10070">
    <property type="entry name" value="TolB, N-terminal domain"/>
    <property type="match status" value="1"/>
</dbReference>
<dbReference type="SMART" id="SM00028">
    <property type="entry name" value="TPR"/>
    <property type="match status" value="2"/>
</dbReference>
<dbReference type="InterPro" id="IPR056413">
    <property type="entry name" value="TPR_CcmH_CycH"/>
</dbReference>
<dbReference type="NCBIfam" id="NF047558">
    <property type="entry name" value="TPR_END_plus"/>
    <property type="match status" value="1"/>
</dbReference>
<dbReference type="PANTHER" id="PTHR12558">
    <property type="entry name" value="CELL DIVISION CYCLE 16,23,27"/>
    <property type="match status" value="1"/>
</dbReference>
<dbReference type="SUPFAM" id="SSF48452">
    <property type="entry name" value="TPR-like"/>
    <property type="match status" value="1"/>
</dbReference>
<accession>A0A9X2EFN0</accession>
<dbReference type="Gene3D" id="1.25.40.10">
    <property type="entry name" value="Tetratricopeptide repeat domain"/>
    <property type="match status" value="1"/>
</dbReference>
<dbReference type="PANTHER" id="PTHR12558:SF13">
    <property type="entry name" value="CELL DIVISION CYCLE PROTEIN 27 HOMOLOG"/>
    <property type="match status" value="1"/>
</dbReference>
<dbReference type="Pfam" id="PF23914">
    <property type="entry name" value="TPR_CcmH_CycH"/>
    <property type="match status" value="1"/>
</dbReference>
<comment type="caution">
    <text evidence="3">The sequence shown here is derived from an EMBL/GenBank/DDBJ whole genome shotgun (WGS) entry which is preliminary data.</text>
</comment>
<dbReference type="InterPro" id="IPR000157">
    <property type="entry name" value="TIR_dom"/>
</dbReference>
<keyword evidence="4" id="KW-1185">Reference proteome</keyword>
<dbReference type="SUPFAM" id="SSF52200">
    <property type="entry name" value="Toll/Interleukin receptor TIR domain"/>
    <property type="match status" value="1"/>
</dbReference>
<dbReference type="Proteomes" id="UP001155128">
    <property type="component" value="Unassembled WGS sequence"/>
</dbReference>
<dbReference type="Pfam" id="PF13676">
    <property type="entry name" value="TIR_2"/>
    <property type="match status" value="1"/>
</dbReference>
<evidence type="ECO:0000259" key="1">
    <source>
        <dbReference type="Pfam" id="PF13676"/>
    </source>
</evidence>
<protein>
    <submittedName>
        <fullName evidence="3">TIR domain-containing protein</fullName>
    </submittedName>
</protein>
<sequence length="585" mass="65102">MSDIFISYARSTEIVAGQIGEALRRVGHKVWRDDELPAHRNYGEVIEERLRSAKAVVVIWSADALTSQWVRAEADVARENGTLVQLSCDGTVPPLPFNQIQCADLRGWAGDLNHPGWVKIADSVTSLAGPPLGTMPSRDDSAGPGGTHICVLPFINMSGDGEQEYFSDGITEDIITDLSRLSGLRVVSRNTAFAFKGQIVDIRNLAKELGVSHVIEGSVRKAGDRVRISAQLIEAINAEPIWANRYDRNLDDIFAIQDEISSAIVDALKIELLPKEKKAISERSTTGNSEAYDLYLLARQHWIKSTGTDKRLMEITIRICQQAVDLDPTYAKAWGLMALAQMRINISHDPSFDPTDATEKALSLDPKNVEALCAKAIMLSTEEKSGQAREMLAHALELDPNSFEVHKEVARDAFLNGELDRAISHYEKALNMMDDDFHSAGMLVTCYHAKGDREKEEQIAKVCVERVERALKRDPGDGNALSMGIAGLATLGDHERVRKWIDRAMMIDPNNHLMRYNLACTLVVELGDNERALELLKPYFENVTPKWIQHTVADPDLDKVRDDPRFIVMLEEAQARLEKQAQSAE</sequence>
<evidence type="ECO:0000313" key="4">
    <source>
        <dbReference type="Proteomes" id="UP001155128"/>
    </source>
</evidence>
<dbReference type="RefSeq" id="WP_252112077.1">
    <property type="nucleotide sequence ID" value="NZ_JAMSHT010000001.1"/>
</dbReference>
<gene>
    <name evidence="3" type="ORF">NDO55_02390</name>
</gene>
<proteinExistence type="predicted"/>
<feature type="domain" description="Cytochrome c-type biogenesis protein H TPR" evidence="2">
    <location>
        <begin position="327"/>
        <end position="436"/>
    </location>
</feature>